<feature type="domain" description="Apple" evidence="1">
    <location>
        <begin position="497"/>
        <end position="585"/>
    </location>
</feature>
<gene>
    <name evidence="2" type="ORF">ACOC_LOCUS3509</name>
</gene>
<dbReference type="InterPro" id="IPR003609">
    <property type="entry name" value="Pan_app"/>
</dbReference>
<dbReference type="Pfam" id="PF00024">
    <property type="entry name" value="PAN_1"/>
    <property type="match status" value="2"/>
</dbReference>
<dbReference type="SUPFAM" id="SSF57414">
    <property type="entry name" value="Hairpin loop containing domain-like"/>
    <property type="match status" value="2"/>
</dbReference>
<dbReference type="AlphaFoldDB" id="A0A158PFJ6"/>
<dbReference type="PANTHER" id="PTHR47327">
    <property type="entry name" value="FI18240P1-RELATED"/>
    <property type="match status" value="1"/>
</dbReference>
<dbReference type="Proteomes" id="UP000267027">
    <property type="component" value="Unassembled WGS sequence"/>
</dbReference>
<dbReference type="PROSITE" id="PS50948">
    <property type="entry name" value="PAN"/>
    <property type="match status" value="2"/>
</dbReference>
<name>A0A158PFJ6_ANGCS</name>
<dbReference type="SMART" id="SM00473">
    <property type="entry name" value="PAN_AP"/>
    <property type="match status" value="2"/>
</dbReference>
<dbReference type="GO" id="GO:0009653">
    <property type="term" value="P:anatomical structure morphogenesis"/>
    <property type="evidence" value="ECO:0007669"/>
    <property type="project" value="TreeGrafter"/>
</dbReference>
<reference evidence="4" key="1">
    <citation type="submission" date="2016-04" db="UniProtKB">
        <authorList>
            <consortium name="WormBaseParasite"/>
        </authorList>
    </citation>
    <scope>IDENTIFICATION</scope>
</reference>
<evidence type="ECO:0000313" key="4">
    <source>
        <dbReference type="WBParaSite" id="ACOC_0000350801-mRNA-1"/>
    </source>
</evidence>
<accession>A0A158PFJ6</accession>
<reference evidence="2 3" key="2">
    <citation type="submission" date="2018-11" db="EMBL/GenBank/DDBJ databases">
        <authorList>
            <consortium name="Pathogen Informatics"/>
        </authorList>
    </citation>
    <scope>NUCLEOTIDE SEQUENCE [LARGE SCALE GENOMIC DNA]</scope>
    <source>
        <strain evidence="2 3">Costa Rica</strain>
    </source>
</reference>
<dbReference type="OrthoDB" id="5814086at2759"/>
<proteinExistence type="predicted"/>
<dbReference type="WBParaSite" id="ACOC_0000350801-mRNA-1">
    <property type="protein sequence ID" value="ACOC_0000350801-mRNA-1"/>
    <property type="gene ID" value="ACOC_0000350801"/>
</dbReference>
<dbReference type="PANTHER" id="PTHR47327:SF11">
    <property type="entry name" value="PROTEIN CBG21204"/>
    <property type="match status" value="1"/>
</dbReference>
<dbReference type="CDD" id="cd01099">
    <property type="entry name" value="PAN_AP_HGF"/>
    <property type="match status" value="1"/>
</dbReference>
<dbReference type="Gene3D" id="3.50.4.10">
    <property type="entry name" value="Hepatocyte Growth Factor"/>
    <property type="match status" value="2"/>
</dbReference>
<dbReference type="InterPro" id="IPR052774">
    <property type="entry name" value="Celegans_DevNeuronal_Protein"/>
</dbReference>
<evidence type="ECO:0000259" key="1">
    <source>
        <dbReference type="PROSITE" id="PS50948"/>
    </source>
</evidence>
<feature type="domain" description="Apple" evidence="1">
    <location>
        <begin position="402"/>
        <end position="488"/>
    </location>
</feature>
<keyword evidence="3" id="KW-1185">Reference proteome</keyword>
<organism evidence="4">
    <name type="scientific">Angiostrongylus costaricensis</name>
    <name type="common">Nematode worm</name>
    <dbReference type="NCBI Taxonomy" id="334426"/>
    <lineage>
        <taxon>Eukaryota</taxon>
        <taxon>Metazoa</taxon>
        <taxon>Ecdysozoa</taxon>
        <taxon>Nematoda</taxon>
        <taxon>Chromadorea</taxon>
        <taxon>Rhabditida</taxon>
        <taxon>Rhabditina</taxon>
        <taxon>Rhabditomorpha</taxon>
        <taxon>Strongyloidea</taxon>
        <taxon>Metastrongylidae</taxon>
        <taxon>Angiostrongylus</taxon>
    </lineage>
</organism>
<evidence type="ECO:0000313" key="2">
    <source>
        <dbReference type="EMBL" id="VDM55094.1"/>
    </source>
</evidence>
<evidence type="ECO:0000313" key="3">
    <source>
        <dbReference type="Proteomes" id="UP000267027"/>
    </source>
</evidence>
<protein>
    <submittedName>
        <fullName evidence="4">Apple domain-containing protein</fullName>
    </submittedName>
</protein>
<sequence>MWTSTYFEGVQMSPKSANLTGVRTLMNHADAGDVNSTLFSRAAITEPLEEHDMPFAVTDSLLHSLTNAGISEAAIPTRDVTVSEKQVTDSCLKKSLFQGVLYSLEPEYRVTTATLPSATAKIVWDDEQYPIQNLIVAEEQMVVPRERGGLTVSGTWYYHDNRVEGELRHRPDELSAEFWLPEERQQRRRSSKEQLEMMQDPRFVIEAELARMSEPTDGERFAQERPKLRRFVGRTGGKMQKKKRTEFDQEPLSTVSILHRDGRLFERRITEIGGRTVLFDLCALNTIHIEVDYQYSNTDKQPFVKQVAVELGNKQLHGADLIVRPGSVVHGSLPSDEERVNLDKARIEKRSNILFLDKDGNPLSVVANQFPPHSFAMSTRSFTSSQVDEDIFAQSHILDTECSKGSGVLFVRSSGARNEKATHLDTVSNISEDDCIFSCLTNKATDEHPVRCASVEYESKTQRCTLSPDARADALTSHQLTTFYEKICLAQSVSNQCSGAILDRTANMVMVGFMRDTAMTSGADECIERCVLAEKSQGFKCLSIMYYYDETAPNCILNDASSRTNPKSFVMELSSIVDYFDLDDCYGLPETVNTRQKFYATALFPDKEVILNGRQDLR</sequence>
<dbReference type="EMBL" id="UYYA01001093">
    <property type="protein sequence ID" value="VDM55094.1"/>
    <property type="molecule type" value="Genomic_DNA"/>
</dbReference>